<organism evidence="16">
    <name type="scientific">Glyptotermes sp. 15 AB-2022a</name>
    <dbReference type="NCBI Taxonomy" id="2942721"/>
    <lineage>
        <taxon>Eukaryota</taxon>
        <taxon>Metazoa</taxon>
        <taxon>Ecdysozoa</taxon>
        <taxon>Arthropoda</taxon>
        <taxon>Hexapoda</taxon>
        <taxon>Insecta</taxon>
        <taxon>Pterygota</taxon>
        <taxon>Neoptera</taxon>
        <taxon>Polyneoptera</taxon>
        <taxon>Dictyoptera</taxon>
        <taxon>Blattodea</taxon>
        <taxon>Blattoidea</taxon>
        <taxon>Termitoidae</taxon>
        <taxon>Kalotermitidae</taxon>
        <taxon>Glyptotermitinae</taxon>
        <taxon>Glyptotermes</taxon>
    </lineage>
</organism>
<evidence type="ECO:0000256" key="8">
    <source>
        <dbReference type="ARBA" id="ARBA00022989"/>
    </source>
</evidence>
<comment type="similarity">
    <text evidence="2 12">Belongs to the ATPase protein 8 family.</text>
</comment>
<evidence type="ECO:0000256" key="11">
    <source>
        <dbReference type="ARBA" id="ARBA00023136"/>
    </source>
</evidence>
<proteinExistence type="inferred from homology"/>
<evidence type="ECO:0000313" key="14">
    <source>
        <dbReference type="EMBL" id="URX54139.1"/>
    </source>
</evidence>
<reference evidence="16" key="1">
    <citation type="journal article" date="2022" name="Mol. Biol. Evol.">
        <title>Molecular phylogeny reveals the past transoceanic voyages of drywood termites (Isoptera, Kalotermitidae).</title>
        <authorList>
            <person name="Bucek A."/>
            <person name="Wang M."/>
            <person name="Sobotnik J."/>
            <person name="Hellemans S."/>
            <person name="Sillam-Dusses D."/>
            <person name="Mizumoto N."/>
            <person name="Stiblik P."/>
            <person name="Clitheroe C."/>
            <person name="Lu T."/>
            <person name="Gonzalez Plaza J.J."/>
            <person name="Mohagan A."/>
            <person name="Rafanomezantsoa J.J."/>
            <person name="Fisher B."/>
            <person name="Engel M.S."/>
            <person name="Roisin Y."/>
            <person name="Evans T.A."/>
            <person name="Scheffrahn R."/>
            <person name="Bourguignon T."/>
        </authorList>
    </citation>
    <scope>NUCLEOTIDE SEQUENCE</scope>
    <source>
        <strain evidence="14">Phi37</strain>
        <strain evidence="15">Phi38</strain>
        <strain evidence="16">Phi49</strain>
    </source>
</reference>
<feature type="signal peptide" evidence="13">
    <location>
        <begin position="1"/>
        <end position="19"/>
    </location>
</feature>
<dbReference type="Pfam" id="PF00895">
    <property type="entry name" value="ATP-synt_8"/>
    <property type="match status" value="1"/>
</dbReference>
<evidence type="ECO:0000256" key="3">
    <source>
        <dbReference type="ARBA" id="ARBA00011291"/>
    </source>
</evidence>
<keyword evidence="8" id="KW-1133">Transmembrane helix</keyword>
<keyword evidence="5 12" id="KW-0138">CF(0)</keyword>
<dbReference type="EMBL" id="OM991413">
    <property type="protein sequence ID" value="URX54139.1"/>
    <property type="molecule type" value="Genomic_DNA"/>
</dbReference>
<feature type="chain" id="PRO_5036437084" description="ATP synthase complex subunit 8" evidence="13">
    <location>
        <begin position="20"/>
        <end position="52"/>
    </location>
</feature>
<accession>A0A8X8M3H2</accession>
<dbReference type="AlphaFoldDB" id="A0A8X8M3H2"/>
<evidence type="ECO:0000256" key="4">
    <source>
        <dbReference type="ARBA" id="ARBA00022448"/>
    </source>
</evidence>
<keyword evidence="10 12" id="KW-0496">Mitochondrion</keyword>
<evidence type="ECO:0000256" key="9">
    <source>
        <dbReference type="ARBA" id="ARBA00023065"/>
    </source>
</evidence>
<evidence type="ECO:0000256" key="1">
    <source>
        <dbReference type="ARBA" id="ARBA00004304"/>
    </source>
</evidence>
<keyword evidence="9 12" id="KW-0406">Ion transport</keyword>
<dbReference type="EMBL" id="OM991414">
    <property type="protein sequence ID" value="URX54152.1"/>
    <property type="molecule type" value="Genomic_DNA"/>
</dbReference>
<evidence type="ECO:0000256" key="13">
    <source>
        <dbReference type="SAM" id="SignalP"/>
    </source>
</evidence>
<comment type="subunit">
    <text evidence="3">F-type ATPases have 2 components, CF(1) - the catalytic core - and CF(0) - the membrane proton channel.</text>
</comment>
<dbReference type="GO" id="GO:0015986">
    <property type="term" value="P:proton motive force-driven ATP synthesis"/>
    <property type="evidence" value="ECO:0007669"/>
    <property type="project" value="InterPro"/>
</dbReference>
<dbReference type="InterPro" id="IPR001421">
    <property type="entry name" value="ATP8_metazoa"/>
</dbReference>
<evidence type="ECO:0000313" key="16">
    <source>
        <dbReference type="EMBL" id="URX54191.1"/>
    </source>
</evidence>
<dbReference type="GO" id="GO:0031966">
    <property type="term" value="C:mitochondrial membrane"/>
    <property type="evidence" value="ECO:0007669"/>
    <property type="project" value="UniProtKB-SubCell"/>
</dbReference>
<name>A0A8X8M3H2_9NEOP</name>
<dbReference type="GO" id="GO:0015078">
    <property type="term" value="F:proton transmembrane transporter activity"/>
    <property type="evidence" value="ECO:0007669"/>
    <property type="project" value="InterPro"/>
</dbReference>
<keyword evidence="13" id="KW-0732">Signal</keyword>
<evidence type="ECO:0000313" key="15">
    <source>
        <dbReference type="EMBL" id="URX54152.1"/>
    </source>
</evidence>
<evidence type="ECO:0000256" key="10">
    <source>
        <dbReference type="ARBA" id="ARBA00023128"/>
    </source>
</evidence>
<keyword evidence="11" id="KW-0472">Membrane</keyword>
<dbReference type="EMBL" id="OM991417">
    <property type="protein sequence ID" value="URX54191.1"/>
    <property type="molecule type" value="Genomic_DNA"/>
</dbReference>
<keyword evidence="6 12" id="KW-0812">Transmembrane</keyword>
<evidence type="ECO:0000256" key="12">
    <source>
        <dbReference type="RuleBase" id="RU003661"/>
    </source>
</evidence>
<geneLocation type="mitochondrion" evidence="16"/>
<dbReference type="GO" id="GO:0045259">
    <property type="term" value="C:proton-transporting ATP synthase complex"/>
    <property type="evidence" value="ECO:0007669"/>
    <property type="project" value="UniProtKB-KW"/>
</dbReference>
<protein>
    <recommendedName>
        <fullName evidence="12">ATP synthase complex subunit 8</fullName>
    </recommendedName>
</protein>
<keyword evidence="7 12" id="KW-0375">Hydrogen ion transport</keyword>
<evidence type="ECO:0000256" key="2">
    <source>
        <dbReference type="ARBA" id="ARBA00008892"/>
    </source>
</evidence>
<evidence type="ECO:0000256" key="7">
    <source>
        <dbReference type="ARBA" id="ARBA00022781"/>
    </source>
</evidence>
<comment type="subcellular location">
    <subcellularLocation>
        <location evidence="1 12">Mitochondrion membrane</location>
        <topology evidence="1 12">Single-pass membrane protein</topology>
    </subcellularLocation>
</comment>
<sequence>MPQMMPLSWLTLFILFSTALMLFAATNYYSYIPKTKITQKNEIKQKNMAWKW</sequence>
<gene>
    <name evidence="16" type="primary">ATP8</name>
</gene>
<evidence type="ECO:0000256" key="5">
    <source>
        <dbReference type="ARBA" id="ARBA00022547"/>
    </source>
</evidence>
<evidence type="ECO:0000256" key="6">
    <source>
        <dbReference type="ARBA" id="ARBA00022692"/>
    </source>
</evidence>
<keyword evidence="4 12" id="KW-0813">Transport</keyword>